<dbReference type="EMBL" id="BOOK01000016">
    <property type="protein sequence ID" value="GII00471.1"/>
    <property type="molecule type" value="Genomic_DNA"/>
</dbReference>
<comment type="caution">
    <text evidence="2">The sequence shown here is derived from an EMBL/GenBank/DDBJ whole genome shotgun (WGS) entry which is preliminary data.</text>
</comment>
<sequence>MTVYAVAQISIHDRQRYDKYVAGFMDVLLEYGGRLLAAQENPEVVEGRWPYEKIILLAFEDRRAFEVWAGSLEYREISKDRVASTGGVVLAVNGLT</sequence>
<keyword evidence="3" id="KW-1185">Reference proteome</keyword>
<accession>A0A8J3SVM0</accession>
<name>A0A8J3SVM0_9ACTN</name>
<dbReference type="SUPFAM" id="SSF54909">
    <property type="entry name" value="Dimeric alpha+beta barrel"/>
    <property type="match status" value="1"/>
</dbReference>
<evidence type="ECO:0000313" key="3">
    <source>
        <dbReference type="Proteomes" id="UP000634476"/>
    </source>
</evidence>
<dbReference type="AlphaFoldDB" id="A0A8J3SVM0"/>
<dbReference type="Pfam" id="PF07045">
    <property type="entry name" value="DUF1330"/>
    <property type="match status" value="1"/>
</dbReference>
<dbReference type="PANTHER" id="PTHR41521">
    <property type="match status" value="1"/>
</dbReference>
<feature type="domain" description="DUF1330" evidence="1">
    <location>
        <begin position="2"/>
        <end position="94"/>
    </location>
</feature>
<protein>
    <recommendedName>
        <fullName evidence="1">DUF1330 domain-containing protein</fullName>
    </recommendedName>
</protein>
<organism evidence="2 3">
    <name type="scientific">Planobispora takensis</name>
    <dbReference type="NCBI Taxonomy" id="1367882"/>
    <lineage>
        <taxon>Bacteria</taxon>
        <taxon>Bacillati</taxon>
        <taxon>Actinomycetota</taxon>
        <taxon>Actinomycetes</taxon>
        <taxon>Streptosporangiales</taxon>
        <taxon>Streptosporangiaceae</taxon>
        <taxon>Planobispora</taxon>
    </lineage>
</organism>
<dbReference type="PANTHER" id="PTHR41521:SF4">
    <property type="entry name" value="BLR0684 PROTEIN"/>
    <property type="match status" value="1"/>
</dbReference>
<evidence type="ECO:0000259" key="1">
    <source>
        <dbReference type="Pfam" id="PF07045"/>
    </source>
</evidence>
<dbReference type="RefSeq" id="WP_203874885.1">
    <property type="nucleotide sequence ID" value="NZ_BOOK01000016.1"/>
</dbReference>
<evidence type="ECO:0000313" key="2">
    <source>
        <dbReference type="EMBL" id="GII00471.1"/>
    </source>
</evidence>
<dbReference type="Gene3D" id="3.30.70.100">
    <property type="match status" value="1"/>
</dbReference>
<gene>
    <name evidence="2" type="ORF">Pta02_24790</name>
</gene>
<reference evidence="2" key="1">
    <citation type="submission" date="2021-01" db="EMBL/GenBank/DDBJ databases">
        <title>Whole genome shotgun sequence of Planobispora takensis NBRC 109077.</title>
        <authorList>
            <person name="Komaki H."/>
            <person name="Tamura T."/>
        </authorList>
    </citation>
    <scope>NUCLEOTIDE SEQUENCE</scope>
    <source>
        <strain evidence="2">NBRC 109077</strain>
    </source>
</reference>
<dbReference type="InterPro" id="IPR011008">
    <property type="entry name" value="Dimeric_a/b-barrel"/>
</dbReference>
<proteinExistence type="predicted"/>
<dbReference type="InterPro" id="IPR010753">
    <property type="entry name" value="DUF1330"/>
</dbReference>
<dbReference type="Proteomes" id="UP000634476">
    <property type="component" value="Unassembled WGS sequence"/>
</dbReference>